<gene>
    <name evidence="22" type="primary">Gba_3</name>
    <name evidence="22" type="ORF">EDOCOE_R03673</name>
</gene>
<reference evidence="22 23" key="1">
    <citation type="submission" date="2019-09" db="EMBL/GenBank/DDBJ databases">
        <title>Bird 10,000 Genomes (B10K) Project - Family phase.</title>
        <authorList>
            <person name="Zhang G."/>
        </authorList>
    </citation>
    <scope>NUCLEOTIDE SEQUENCE [LARGE SCALE GENOMIC DNA]</scope>
    <source>
        <strain evidence="22">B10K-DU-001-25</strain>
        <tissue evidence="22">Muscle</tissue>
    </source>
</reference>
<comment type="catalytic activity">
    <reaction evidence="13">
        <text>a beta-D-galactosyl-(1&lt;-&gt;1')-N-acylsphing-4-enine + cholesterol = cholesteryl 3-beta-D-galactoside + an N-acylsphing-4-enine</text>
        <dbReference type="Rhea" id="RHEA:70235"/>
        <dbReference type="ChEBI" id="CHEBI:16113"/>
        <dbReference type="ChEBI" id="CHEBI:18390"/>
        <dbReference type="ChEBI" id="CHEBI:52639"/>
        <dbReference type="ChEBI" id="CHEBI:189066"/>
    </reaction>
    <physiologicalReaction direction="left-to-right" evidence="13">
        <dbReference type="Rhea" id="RHEA:70236"/>
    </physiologicalReaction>
    <physiologicalReaction direction="right-to-left" evidence="13">
        <dbReference type="Rhea" id="RHEA:70237"/>
    </physiologicalReaction>
</comment>
<dbReference type="UniPathway" id="UPA00296"/>
<comment type="pathway">
    <text evidence="3">Steroid metabolism; cholesterol metabolism.</text>
</comment>
<dbReference type="PANTHER" id="PTHR11069">
    <property type="entry name" value="GLUCOSYLCERAMIDASE"/>
    <property type="match status" value="1"/>
</dbReference>
<evidence type="ECO:0000256" key="11">
    <source>
        <dbReference type="ARBA" id="ARBA00048055"/>
    </source>
</evidence>
<dbReference type="Pfam" id="PF02055">
    <property type="entry name" value="Glyco_hydro_30"/>
    <property type="match status" value="1"/>
</dbReference>
<evidence type="ECO:0000256" key="16">
    <source>
        <dbReference type="ARBA" id="ARBA00048880"/>
    </source>
</evidence>
<evidence type="ECO:0000256" key="17">
    <source>
        <dbReference type="ARBA" id="ARBA00049379"/>
    </source>
</evidence>
<evidence type="ECO:0000256" key="5">
    <source>
        <dbReference type="ARBA" id="ARBA00022729"/>
    </source>
</evidence>
<name>A0A7K9NWE0_9CORV</name>
<dbReference type="GO" id="GO:0005765">
    <property type="term" value="C:lysosomal membrane"/>
    <property type="evidence" value="ECO:0007669"/>
    <property type="project" value="UniProtKB-SubCell"/>
</dbReference>
<dbReference type="InterPro" id="IPR017853">
    <property type="entry name" value="GH"/>
</dbReference>
<dbReference type="AlphaFoldDB" id="A0A7K9NWE0"/>
<evidence type="ECO:0000256" key="19">
    <source>
        <dbReference type="RuleBase" id="RU361188"/>
    </source>
</evidence>
<keyword evidence="23" id="KW-1185">Reference proteome</keyword>
<comment type="catalytic activity">
    <reaction evidence="12">
        <text>beta-D-glucosyl-(1&lt;-&gt;1)-N-octadecanoylsphing-4-enine + cholesterol = cholesteryl 3-beta-D-glucoside + N-octadecanoylsphing-4-enine</text>
        <dbReference type="Rhea" id="RHEA:70311"/>
        <dbReference type="ChEBI" id="CHEBI:16113"/>
        <dbReference type="ChEBI" id="CHEBI:17495"/>
        <dbReference type="ChEBI" id="CHEBI:72961"/>
        <dbReference type="ChEBI" id="CHEBI:84719"/>
    </reaction>
    <physiologicalReaction direction="left-to-right" evidence="12">
        <dbReference type="Rhea" id="RHEA:70312"/>
    </physiologicalReaction>
    <physiologicalReaction direction="right-to-left" evidence="12">
        <dbReference type="Rhea" id="RHEA:70313"/>
    </physiologicalReaction>
</comment>
<evidence type="ECO:0000256" key="20">
    <source>
        <dbReference type="SAM" id="MobiDB-lite"/>
    </source>
</evidence>
<accession>A0A7K9NWE0</accession>
<evidence type="ECO:0000256" key="8">
    <source>
        <dbReference type="ARBA" id="ARBA00033646"/>
    </source>
</evidence>
<dbReference type="EC" id="3.2.1.45" evidence="19"/>
<evidence type="ECO:0000256" key="6">
    <source>
        <dbReference type="ARBA" id="ARBA00022801"/>
    </source>
</evidence>
<dbReference type="InterPro" id="IPR001139">
    <property type="entry name" value="Glyco_hydro_30"/>
</dbReference>
<dbReference type="GO" id="GO:0004348">
    <property type="term" value="F:glucosylceramidase activity"/>
    <property type="evidence" value="ECO:0007669"/>
    <property type="project" value="UniProtKB-EC"/>
</dbReference>
<evidence type="ECO:0000313" key="22">
    <source>
        <dbReference type="EMBL" id="NXH91072.1"/>
    </source>
</evidence>
<evidence type="ECO:0000313" key="23">
    <source>
        <dbReference type="Proteomes" id="UP000526889"/>
    </source>
</evidence>
<evidence type="ECO:0000259" key="21">
    <source>
        <dbReference type="Pfam" id="PF02055"/>
    </source>
</evidence>
<comment type="catalytic activity">
    <reaction evidence="1">
        <text>a beta-D-glucosyl-(1&lt;-&gt;1')-N-acylsphing-4-enine + H2O = an N-acylsphing-4-enine + D-glucose</text>
        <dbReference type="Rhea" id="RHEA:13269"/>
        <dbReference type="ChEBI" id="CHEBI:4167"/>
        <dbReference type="ChEBI" id="CHEBI:15377"/>
        <dbReference type="ChEBI" id="CHEBI:22801"/>
        <dbReference type="ChEBI" id="CHEBI:52639"/>
        <dbReference type="EC" id="3.2.1.45"/>
    </reaction>
    <physiologicalReaction direction="left-to-right" evidence="1">
        <dbReference type="Rhea" id="RHEA:13270"/>
    </physiologicalReaction>
</comment>
<comment type="catalytic activity">
    <reaction evidence="16">
        <text>beta-D-glucosyl-(1&lt;-&gt;1')-N-(15Z-tetracosenoyl)-sphing-4-enine + cholesterol = N-(15Z-tetracosenoyl)-sphing-4-enine + cholesteryl 3-beta-D-glucoside</text>
        <dbReference type="Rhea" id="RHEA:70315"/>
        <dbReference type="ChEBI" id="CHEBI:16113"/>
        <dbReference type="ChEBI" id="CHEBI:17495"/>
        <dbReference type="ChEBI" id="CHEBI:74450"/>
        <dbReference type="ChEBI" id="CHEBI:76302"/>
    </reaction>
    <physiologicalReaction direction="left-to-right" evidence="16">
        <dbReference type="Rhea" id="RHEA:70316"/>
    </physiologicalReaction>
    <physiologicalReaction direction="right-to-left" evidence="16">
        <dbReference type="Rhea" id="RHEA:70317"/>
    </physiologicalReaction>
</comment>
<dbReference type="PANTHER" id="PTHR11069:SF23">
    <property type="entry name" value="LYSOSOMAL ACID GLUCOSYLCERAMIDASE"/>
    <property type="match status" value="1"/>
</dbReference>
<evidence type="ECO:0000256" key="12">
    <source>
        <dbReference type="ARBA" id="ARBA00048111"/>
    </source>
</evidence>
<sequence>TLPCLPGARPCIPKDFGHGSPVCVCNATYCDTLDPLVLPAPGSYVKYESSKAGKRLERSEGRFQSSLRTPGSAAGGWRCHRGDPPRHHGLSRGLPAGLLLTLNISVLYQHVKGFGGSLSDAAAMNILKLSQPAQDNLLRSYFSESGIEYNLIRVPMACSDFSVRPYSYDDVPDDYELKHFRLVDEDVKMKV</sequence>
<comment type="catalytic activity">
    <reaction evidence="9">
        <text>a beta-D-galactosyl-(1&lt;-&gt;1')-N-acylsphing-4-enine + H2O = an N-acylsphing-4-enine + D-galactose</text>
        <dbReference type="Rhea" id="RHEA:14297"/>
        <dbReference type="ChEBI" id="CHEBI:4139"/>
        <dbReference type="ChEBI" id="CHEBI:15377"/>
        <dbReference type="ChEBI" id="CHEBI:18390"/>
        <dbReference type="ChEBI" id="CHEBI:52639"/>
        <dbReference type="EC" id="3.2.1.46"/>
    </reaction>
    <physiologicalReaction direction="left-to-right" evidence="9">
        <dbReference type="Rhea" id="RHEA:14298"/>
    </physiologicalReaction>
</comment>
<dbReference type="Gene3D" id="3.20.20.80">
    <property type="entry name" value="Glycosidases"/>
    <property type="match status" value="1"/>
</dbReference>
<feature type="region of interest" description="Disordered" evidence="20">
    <location>
        <begin position="56"/>
        <end position="79"/>
    </location>
</feature>
<comment type="similarity">
    <text evidence="4 19">Belongs to the glycosyl hydrolase 30 family.</text>
</comment>
<dbReference type="GO" id="GO:0006680">
    <property type="term" value="P:glucosylceramide catabolic process"/>
    <property type="evidence" value="ECO:0007669"/>
    <property type="project" value="TreeGrafter"/>
</dbReference>
<comment type="catalytic activity">
    <reaction evidence="11">
        <text>a beta-D-glucosyl-(1&lt;-&gt;1')-N-acylsphing-4-enine + cholesterol = cholesteryl 3-beta-D-glucoside + an N-acylsphing-4-enine</text>
        <dbReference type="Rhea" id="RHEA:58264"/>
        <dbReference type="ChEBI" id="CHEBI:16113"/>
        <dbReference type="ChEBI" id="CHEBI:17495"/>
        <dbReference type="ChEBI" id="CHEBI:22801"/>
        <dbReference type="ChEBI" id="CHEBI:52639"/>
    </reaction>
    <physiologicalReaction direction="left-to-right" evidence="11">
        <dbReference type="Rhea" id="RHEA:58265"/>
    </physiologicalReaction>
    <physiologicalReaction direction="right-to-left" evidence="11">
        <dbReference type="Rhea" id="RHEA:58266"/>
    </physiologicalReaction>
</comment>
<evidence type="ECO:0000256" key="14">
    <source>
        <dbReference type="ARBA" id="ARBA00048698"/>
    </source>
</evidence>
<comment type="catalytic activity">
    <reaction evidence="17">
        <text>beta-D-glucosyl-N-octanoylsphing-4E-enine + cholesterol = N-octanoylsphing-4-enine + cholesteryl 3-beta-D-glucoside</text>
        <dbReference type="Rhea" id="RHEA:70303"/>
        <dbReference type="ChEBI" id="CHEBI:16113"/>
        <dbReference type="ChEBI" id="CHEBI:17495"/>
        <dbReference type="ChEBI" id="CHEBI:45815"/>
        <dbReference type="ChEBI" id="CHEBI:65222"/>
    </reaction>
    <physiologicalReaction direction="left-to-right" evidence="17">
        <dbReference type="Rhea" id="RHEA:70304"/>
    </physiologicalReaction>
    <physiologicalReaction direction="right-to-left" evidence="17">
        <dbReference type="Rhea" id="RHEA:70305"/>
    </physiologicalReaction>
</comment>
<comment type="catalytic activity">
    <reaction evidence="14">
        <text>beta-D-glucosyl-N-dodecanoylsphing-4-enine + cholesterol = N-dodecanoylsphing-4-enine + cholesteryl 3-beta-D-glucoside</text>
        <dbReference type="Rhea" id="RHEA:70307"/>
        <dbReference type="ChEBI" id="CHEBI:16113"/>
        <dbReference type="ChEBI" id="CHEBI:17495"/>
        <dbReference type="ChEBI" id="CHEBI:72956"/>
        <dbReference type="ChEBI" id="CHEBI:76297"/>
    </reaction>
    <physiologicalReaction direction="left-to-right" evidence="14">
        <dbReference type="Rhea" id="RHEA:70308"/>
    </physiologicalReaction>
    <physiologicalReaction direction="right-to-left" evidence="14">
        <dbReference type="Rhea" id="RHEA:70309"/>
    </physiologicalReaction>
</comment>
<dbReference type="InterPro" id="IPR013780">
    <property type="entry name" value="Glyco_hydro_b"/>
</dbReference>
<evidence type="ECO:0000256" key="13">
    <source>
        <dbReference type="ARBA" id="ARBA00048182"/>
    </source>
</evidence>
<feature type="non-terminal residue" evidence="22">
    <location>
        <position position="191"/>
    </location>
</feature>
<keyword evidence="19" id="KW-0746">Sphingolipid metabolism</keyword>
<evidence type="ECO:0000256" key="2">
    <source>
        <dbReference type="ARBA" id="ARBA00004207"/>
    </source>
</evidence>
<evidence type="ECO:0000256" key="9">
    <source>
        <dbReference type="ARBA" id="ARBA00033698"/>
    </source>
</evidence>
<keyword evidence="19" id="KW-0326">Glycosidase</keyword>
<dbReference type="Proteomes" id="UP000526889">
    <property type="component" value="Unassembled WGS sequence"/>
</dbReference>
<feature type="non-terminal residue" evidence="22">
    <location>
        <position position="1"/>
    </location>
</feature>
<dbReference type="GO" id="GO:0008203">
    <property type="term" value="P:cholesterol metabolic process"/>
    <property type="evidence" value="ECO:0007669"/>
    <property type="project" value="UniProtKB-UniPathway"/>
</dbReference>
<dbReference type="SUPFAM" id="SSF51445">
    <property type="entry name" value="(Trans)glycosidases"/>
    <property type="match status" value="1"/>
</dbReference>
<evidence type="ECO:0000256" key="7">
    <source>
        <dbReference type="ARBA" id="ARBA00033633"/>
    </source>
</evidence>
<dbReference type="InterPro" id="IPR033453">
    <property type="entry name" value="Glyco_hydro_30_TIM-barrel"/>
</dbReference>
<comment type="catalytic activity">
    <reaction evidence="15">
        <text>a beta-D-xylosyl-(1&lt;-&gt;1')-N-acylsphing-4-enine + cholesterol = cholesteryl 3-beta-D-xyloside + an N-acylsphing-4-enine</text>
        <dbReference type="Rhea" id="RHEA:70239"/>
        <dbReference type="ChEBI" id="CHEBI:16113"/>
        <dbReference type="ChEBI" id="CHEBI:52639"/>
        <dbReference type="ChEBI" id="CHEBI:189067"/>
        <dbReference type="ChEBI" id="CHEBI:189068"/>
    </reaction>
    <physiologicalReaction direction="left-to-right" evidence="15">
        <dbReference type="Rhea" id="RHEA:70240"/>
    </physiologicalReaction>
</comment>
<proteinExistence type="inferred from homology"/>
<comment type="catalytic activity">
    <reaction evidence="7">
        <text>beta-D-xylosyl-(1&lt;-&gt;1')-N-(9Z-octadecenoyl)-sphing-4-enine + cholesterol = cholesteryl 3-beta-D-xyloside + N-(9Z-octadecenoyl)-sphing-4-enine</text>
        <dbReference type="Rhea" id="RHEA:70251"/>
        <dbReference type="ChEBI" id="CHEBI:16113"/>
        <dbReference type="ChEBI" id="CHEBI:77996"/>
        <dbReference type="ChEBI" id="CHEBI:189067"/>
        <dbReference type="ChEBI" id="CHEBI:189081"/>
    </reaction>
    <physiologicalReaction direction="left-to-right" evidence="7">
        <dbReference type="Rhea" id="RHEA:70252"/>
    </physiologicalReaction>
</comment>
<dbReference type="GO" id="GO:0004336">
    <property type="term" value="F:galactosylceramidase activity"/>
    <property type="evidence" value="ECO:0007669"/>
    <property type="project" value="UniProtKB-EC"/>
</dbReference>
<keyword evidence="6 19" id="KW-0378">Hydrolase</keyword>
<dbReference type="EMBL" id="VWZW01006993">
    <property type="protein sequence ID" value="NXH91072.1"/>
    <property type="molecule type" value="Genomic_DNA"/>
</dbReference>
<dbReference type="Gene3D" id="2.60.40.1180">
    <property type="entry name" value="Golgi alpha-mannosidase II"/>
    <property type="match status" value="1"/>
</dbReference>
<evidence type="ECO:0000256" key="3">
    <source>
        <dbReference type="ARBA" id="ARBA00004731"/>
    </source>
</evidence>
<evidence type="ECO:0000256" key="18">
    <source>
        <dbReference type="ARBA" id="ARBA00049516"/>
    </source>
</evidence>
<keyword evidence="5" id="KW-0732">Signal</keyword>
<protein>
    <recommendedName>
        <fullName evidence="19">Glucosylceramidase</fullName>
        <ecNumber evidence="19">3.2.1.45</ecNumber>
    </recommendedName>
</protein>
<keyword evidence="19" id="KW-0443">Lipid metabolism</keyword>
<evidence type="ECO:0000256" key="15">
    <source>
        <dbReference type="ARBA" id="ARBA00048817"/>
    </source>
</evidence>
<comment type="catalytic activity">
    <reaction evidence="10">
        <text>1-(beta-D-galactosyl)-N-dodecanoylsphing-4-enine + cholesterol = cholesteryl 3-beta-D-galactoside + N-dodecanoylsphing-4-enine</text>
        <dbReference type="Rhea" id="RHEA:70255"/>
        <dbReference type="ChEBI" id="CHEBI:16113"/>
        <dbReference type="ChEBI" id="CHEBI:72956"/>
        <dbReference type="ChEBI" id="CHEBI:73432"/>
        <dbReference type="ChEBI" id="CHEBI:189066"/>
    </reaction>
    <physiologicalReaction direction="left-to-right" evidence="10">
        <dbReference type="Rhea" id="RHEA:70256"/>
    </physiologicalReaction>
    <physiologicalReaction direction="right-to-left" evidence="10">
        <dbReference type="Rhea" id="RHEA:70257"/>
    </physiologicalReaction>
</comment>
<evidence type="ECO:0000256" key="4">
    <source>
        <dbReference type="ARBA" id="ARBA00005382"/>
    </source>
</evidence>
<comment type="subcellular location">
    <subcellularLocation>
        <location evidence="2">Lysosome membrane</location>
        <topology evidence="2">Peripheral membrane protein</topology>
        <orientation evidence="2">Lumenal side</orientation>
    </subcellularLocation>
</comment>
<comment type="catalytic activity">
    <reaction evidence="18">
        <text>beta-D-glucosyl-N-(9Z-octadecenoyl)-sphing-4E-enine + cholesterol = N-(9Z-octadecenoyl)-sphing-4-enine + cholesteryl 3-beta-D-glucoside</text>
        <dbReference type="Rhea" id="RHEA:58324"/>
        <dbReference type="ChEBI" id="CHEBI:16113"/>
        <dbReference type="ChEBI" id="CHEBI:17495"/>
        <dbReference type="ChEBI" id="CHEBI:77996"/>
        <dbReference type="ChEBI" id="CHEBI:139140"/>
    </reaction>
    <physiologicalReaction direction="left-to-right" evidence="18">
        <dbReference type="Rhea" id="RHEA:58325"/>
    </physiologicalReaction>
    <physiologicalReaction direction="right-to-left" evidence="18">
        <dbReference type="Rhea" id="RHEA:58326"/>
    </physiologicalReaction>
</comment>
<feature type="domain" description="Glycosyl hydrolase family 30 TIM-barrel" evidence="21">
    <location>
        <begin position="111"/>
        <end position="191"/>
    </location>
</feature>
<organism evidence="22 23">
    <name type="scientific">Edolisoma coerulescens</name>
    <dbReference type="NCBI Taxonomy" id="2585810"/>
    <lineage>
        <taxon>Eukaryota</taxon>
        <taxon>Metazoa</taxon>
        <taxon>Chordata</taxon>
        <taxon>Craniata</taxon>
        <taxon>Vertebrata</taxon>
        <taxon>Euteleostomi</taxon>
        <taxon>Archelosauria</taxon>
        <taxon>Archosauria</taxon>
        <taxon>Dinosauria</taxon>
        <taxon>Saurischia</taxon>
        <taxon>Theropoda</taxon>
        <taxon>Coelurosauria</taxon>
        <taxon>Aves</taxon>
        <taxon>Neognathae</taxon>
        <taxon>Neoaves</taxon>
        <taxon>Telluraves</taxon>
        <taxon>Australaves</taxon>
        <taxon>Passeriformes</taxon>
        <taxon>Corvoidea</taxon>
        <taxon>Campephagidae</taxon>
        <taxon>Edolisoma</taxon>
    </lineage>
</organism>
<comment type="caution">
    <text evidence="22">The sequence shown here is derived from an EMBL/GenBank/DDBJ whole genome shotgun (WGS) entry which is preliminary data.</text>
</comment>
<evidence type="ECO:0000256" key="1">
    <source>
        <dbReference type="ARBA" id="ARBA00001013"/>
    </source>
</evidence>
<evidence type="ECO:0000256" key="10">
    <source>
        <dbReference type="ARBA" id="ARBA00033703"/>
    </source>
</evidence>
<comment type="catalytic activity">
    <reaction evidence="8">
        <text>cholesteryl 3-beta-D-glucoside + H2O = cholesterol + D-glucose</text>
        <dbReference type="Rhea" id="RHEA:11956"/>
        <dbReference type="ChEBI" id="CHEBI:4167"/>
        <dbReference type="ChEBI" id="CHEBI:15377"/>
        <dbReference type="ChEBI" id="CHEBI:16113"/>
        <dbReference type="ChEBI" id="CHEBI:17495"/>
    </reaction>
    <physiologicalReaction direction="left-to-right" evidence="8">
        <dbReference type="Rhea" id="RHEA:11957"/>
    </physiologicalReaction>
</comment>
<dbReference type="SUPFAM" id="SSF51011">
    <property type="entry name" value="Glycosyl hydrolase domain"/>
    <property type="match status" value="1"/>
</dbReference>